<dbReference type="Gene3D" id="2.40.30.10">
    <property type="entry name" value="Translation factors"/>
    <property type="match status" value="1"/>
</dbReference>
<dbReference type="GO" id="GO:0032790">
    <property type="term" value="P:ribosome disassembly"/>
    <property type="evidence" value="ECO:0007669"/>
    <property type="project" value="TreeGrafter"/>
</dbReference>
<dbReference type="GO" id="GO:0032543">
    <property type="term" value="P:mitochondrial translation"/>
    <property type="evidence" value="ECO:0007669"/>
    <property type="project" value="TreeGrafter"/>
</dbReference>
<name>A0A0G4GWS7_9ALVE</name>
<dbReference type="Gene3D" id="3.30.70.870">
    <property type="entry name" value="Elongation Factor G (Translational Gtpase), domain 3"/>
    <property type="match status" value="1"/>
</dbReference>
<dbReference type="Gene3D" id="3.30.230.10">
    <property type="match status" value="1"/>
</dbReference>
<accession>A0A0G4GWS7</accession>
<dbReference type="Pfam" id="PF00009">
    <property type="entry name" value="GTP_EFTU"/>
    <property type="match status" value="1"/>
</dbReference>
<organism evidence="6">
    <name type="scientific">Chromera velia CCMP2878</name>
    <dbReference type="NCBI Taxonomy" id="1169474"/>
    <lineage>
        <taxon>Eukaryota</taxon>
        <taxon>Sar</taxon>
        <taxon>Alveolata</taxon>
        <taxon>Colpodellida</taxon>
        <taxon>Chromeraceae</taxon>
        <taxon>Chromera</taxon>
    </lineage>
</organism>
<dbReference type="Gene3D" id="3.40.50.300">
    <property type="entry name" value="P-loop containing nucleotide triphosphate hydrolases"/>
    <property type="match status" value="1"/>
</dbReference>
<feature type="region of interest" description="Disordered" evidence="4">
    <location>
        <begin position="671"/>
        <end position="693"/>
    </location>
</feature>
<feature type="region of interest" description="Disordered" evidence="4">
    <location>
        <begin position="874"/>
        <end position="964"/>
    </location>
</feature>
<dbReference type="InterPro" id="IPR000795">
    <property type="entry name" value="T_Tr_GTP-bd_dom"/>
</dbReference>
<dbReference type="InterPro" id="IPR035647">
    <property type="entry name" value="EFG_III/V"/>
</dbReference>
<dbReference type="Pfam" id="PF00679">
    <property type="entry name" value="EFG_C"/>
    <property type="match status" value="1"/>
</dbReference>
<dbReference type="InterPro" id="IPR005517">
    <property type="entry name" value="Transl_elong_EFG/EF2_IV"/>
</dbReference>
<dbReference type="GO" id="GO:0003924">
    <property type="term" value="F:GTPase activity"/>
    <property type="evidence" value="ECO:0007669"/>
    <property type="project" value="InterPro"/>
</dbReference>
<dbReference type="NCBIfam" id="TIGR00231">
    <property type="entry name" value="small_GTP"/>
    <property type="match status" value="1"/>
</dbReference>
<dbReference type="InterPro" id="IPR005225">
    <property type="entry name" value="Small_GTP-bd"/>
</dbReference>
<evidence type="ECO:0000256" key="1">
    <source>
        <dbReference type="ARBA" id="ARBA00022741"/>
    </source>
</evidence>
<dbReference type="Gene3D" id="3.30.70.240">
    <property type="match status" value="1"/>
</dbReference>
<evidence type="ECO:0000256" key="2">
    <source>
        <dbReference type="ARBA" id="ARBA00022917"/>
    </source>
</evidence>
<evidence type="ECO:0000256" key="3">
    <source>
        <dbReference type="ARBA" id="ARBA00023134"/>
    </source>
</evidence>
<feature type="domain" description="Tr-type G" evidence="5">
    <location>
        <begin position="53"/>
        <end position="363"/>
    </location>
</feature>
<protein>
    <recommendedName>
        <fullName evidence="5">Tr-type G domain-containing protein</fullName>
    </recommendedName>
</protein>
<dbReference type="AlphaFoldDB" id="A0A0G4GWS7"/>
<evidence type="ECO:0000259" key="5">
    <source>
        <dbReference type="PROSITE" id="PS51722"/>
    </source>
</evidence>
<dbReference type="InterPro" id="IPR041095">
    <property type="entry name" value="EFG_II"/>
</dbReference>
<feature type="compositionally biased region" description="Polar residues" evidence="4">
    <location>
        <begin position="924"/>
        <end position="951"/>
    </location>
</feature>
<dbReference type="VEuPathDB" id="CryptoDB:Cvel_23724"/>
<dbReference type="InterPro" id="IPR035649">
    <property type="entry name" value="EFG_V"/>
</dbReference>
<dbReference type="InterPro" id="IPR009000">
    <property type="entry name" value="Transl_B-barrel_sf"/>
</dbReference>
<dbReference type="InterPro" id="IPR004161">
    <property type="entry name" value="EFTu-like_2"/>
</dbReference>
<proteinExistence type="predicted"/>
<feature type="region of interest" description="Disordered" evidence="4">
    <location>
        <begin position="25"/>
        <end position="44"/>
    </location>
</feature>
<dbReference type="PANTHER" id="PTHR43261:SF1">
    <property type="entry name" value="RIBOSOME-RELEASING FACTOR 2, MITOCHONDRIAL"/>
    <property type="match status" value="1"/>
</dbReference>
<evidence type="ECO:0000313" key="6">
    <source>
        <dbReference type="EMBL" id="CEM35441.1"/>
    </source>
</evidence>
<dbReference type="PANTHER" id="PTHR43261">
    <property type="entry name" value="TRANSLATION ELONGATION FACTOR G-RELATED"/>
    <property type="match status" value="1"/>
</dbReference>
<dbReference type="Pfam" id="PF14492">
    <property type="entry name" value="EFG_III"/>
    <property type="match status" value="1"/>
</dbReference>
<dbReference type="PROSITE" id="PS00301">
    <property type="entry name" value="G_TR_1"/>
    <property type="match status" value="1"/>
</dbReference>
<feature type="compositionally biased region" description="Basic residues" evidence="4">
    <location>
        <begin position="954"/>
        <end position="964"/>
    </location>
</feature>
<keyword evidence="2" id="KW-0648">Protein biosynthesis</keyword>
<feature type="compositionally biased region" description="Acidic residues" evidence="4">
    <location>
        <begin position="891"/>
        <end position="918"/>
    </location>
</feature>
<dbReference type="GO" id="GO:0005739">
    <property type="term" value="C:mitochondrion"/>
    <property type="evidence" value="ECO:0007669"/>
    <property type="project" value="TreeGrafter"/>
</dbReference>
<dbReference type="InterPro" id="IPR027417">
    <property type="entry name" value="P-loop_NTPase"/>
</dbReference>
<dbReference type="SUPFAM" id="SSF52540">
    <property type="entry name" value="P-loop containing nucleoside triphosphate hydrolases"/>
    <property type="match status" value="1"/>
</dbReference>
<dbReference type="SUPFAM" id="SSF54211">
    <property type="entry name" value="Ribosomal protein S5 domain 2-like"/>
    <property type="match status" value="1"/>
</dbReference>
<dbReference type="EMBL" id="CDMZ01001634">
    <property type="protein sequence ID" value="CEM35441.1"/>
    <property type="molecule type" value="Genomic_DNA"/>
</dbReference>
<dbReference type="SUPFAM" id="SSF50447">
    <property type="entry name" value="Translation proteins"/>
    <property type="match status" value="1"/>
</dbReference>
<dbReference type="SMART" id="SM00838">
    <property type="entry name" value="EFG_C"/>
    <property type="match status" value="1"/>
</dbReference>
<dbReference type="InterPro" id="IPR014721">
    <property type="entry name" value="Ribsml_uS5_D2-typ_fold_subgr"/>
</dbReference>
<dbReference type="Pfam" id="PF03144">
    <property type="entry name" value="GTP_EFTU_D2"/>
    <property type="match status" value="1"/>
</dbReference>
<dbReference type="InterPro" id="IPR020568">
    <property type="entry name" value="Ribosomal_Su5_D2-typ_SF"/>
</dbReference>
<reference evidence="6" key="1">
    <citation type="submission" date="2014-11" db="EMBL/GenBank/DDBJ databases">
        <authorList>
            <person name="Otto D Thomas"/>
            <person name="Naeem Raeece"/>
        </authorList>
    </citation>
    <scope>NUCLEOTIDE SEQUENCE</scope>
</reference>
<dbReference type="GO" id="GO:0005525">
    <property type="term" value="F:GTP binding"/>
    <property type="evidence" value="ECO:0007669"/>
    <property type="project" value="UniProtKB-KW"/>
</dbReference>
<keyword evidence="1" id="KW-0547">Nucleotide-binding</keyword>
<dbReference type="SUPFAM" id="SSF54980">
    <property type="entry name" value="EF-G C-terminal domain-like"/>
    <property type="match status" value="2"/>
</dbReference>
<gene>
    <name evidence="6" type="ORF">Cvel_23724</name>
</gene>
<feature type="compositionally biased region" description="Gly residues" evidence="4">
    <location>
        <begin position="679"/>
        <end position="688"/>
    </location>
</feature>
<sequence length="964" mass="104476">MMLLLRVVPLARHLRRGSARRLYSSASCSDHRSKLPQENVPPPPPEIDLKFLSKVRNIGVFAHIDAGKTTTSEAMLYNAQEIQSMGDIDEGTTTMDFLSQERERGITIKSASTTFNWTEHQVNLIDTPGHVDFTAEVHRAAKVLDGAVVVVDGCKGVQPQTHTVWRQLNSEGGGTPRLVFVNKLDRDGGCVLRVSRQLRKWLGCRPLLLQFPLGGKESPMKYIVDLPTMKVHWRQQQHTGALLQRPRHAECQLPVTAESAPSSAEKIEIAEGSEPFSISADTLRHLWELRQSLVAELAEIDDEVAELFLSDQPVPPSLIITAVHRAVVSGSGVGIPVLCGSAKQDRGIRQLLDYVVCLLPSPLEAQKLPLLPCPSHILEAYTGSQKEAEKRKRMGAAQHQAFGTGGGSLSGSKFRNGAGCVPCCSFWGPGDRALAQTNAASLAVAFKVMGDGKGGRLAFCRVYSGEIRPGAQLFDSFTGKKETVSAVFRAKADQFLKIPGVAAGDIAVIRGLRHVVTGSTLHLHSPSLCDRPARVQGASGEVPPVCFAAFEAAELQHEETLVSALEELVLEDPSYRLTKEDSTGQYILWAAGELHLEVAHRRLLEDFQIPDVTRSRLSIAYKENPQTTVEGRSSFTLEGKMQTQHEASVELRVSPLPLPDPLSASWTSACRQEGERGVTGDGTGGGEADGLDGMEEDLYGNVVELNRSAISKRHHQIPTSAFDAVQEAILAGLSYGPSLGFPVCLCRVEVLDIEWTETTSVRALEGAVYRALRGLMKSGSFGLLEPLMRIEITIPHGYMSALASELSRNRRGSVVATVQREAEDRQAVLHAVAPLAALEGFAHQVRSLTRGEGHLLMLPCGFIRAERGEQVVGGMSREGGAELRRQTEGFGDSDAETEGLNDESGEDGESSSDEEGEEGAGRMSSHSSAHWSTRVSDSRSPAQPGISSSAGSEKRRKQLRRSLA</sequence>
<dbReference type="PRINTS" id="PR00315">
    <property type="entry name" value="ELONGATNFCT"/>
</dbReference>
<dbReference type="InterPro" id="IPR000640">
    <property type="entry name" value="EFG_V-like"/>
</dbReference>
<dbReference type="PhylomeDB" id="A0A0G4GWS7"/>
<evidence type="ECO:0000256" key="4">
    <source>
        <dbReference type="SAM" id="MobiDB-lite"/>
    </source>
</evidence>
<dbReference type="CDD" id="cd03713">
    <property type="entry name" value="EFG_mtEFG_C"/>
    <property type="match status" value="1"/>
</dbReference>
<keyword evidence="3" id="KW-0342">GTP-binding</keyword>
<dbReference type="PROSITE" id="PS51722">
    <property type="entry name" value="G_TR_2"/>
    <property type="match status" value="1"/>
</dbReference>
<dbReference type="SMART" id="SM00889">
    <property type="entry name" value="EFG_IV"/>
    <property type="match status" value="1"/>
</dbReference>
<dbReference type="InterPro" id="IPR031157">
    <property type="entry name" value="G_TR_CS"/>
</dbReference>